<dbReference type="RefSeq" id="WP_104230808.1">
    <property type="nucleotide sequence ID" value="NZ_PSNW01000006.1"/>
</dbReference>
<proteinExistence type="predicted"/>
<name>A0A2S5TFQ1_9GAMM</name>
<dbReference type="Gene3D" id="3.10.640.10">
    <property type="entry name" value="Restriction endonuclease-like alpha-beta roll domain"/>
    <property type="match status" value="1"/>
</dbReference>
<evidence type="ECO:0008006" key="3">
    <source>
        <dbReference type="Google" id="ProtNLM"/>
    </source>
</evidence>
<protein>
    <recommendedName>
        <fullName evidence="3">YaeQ family protein</fullName>
    </recommendedName>
</protein>
<organism evidence="1 2">
    <name type="scientific">Solimonas fluminis</name>
    <dbReference type="NCBI Taxonomy" id="2086571"/>
    <lineage>
        <taxon>Bacteria</taxon>
        <taxon>Pseudomonadati</taxon>
        <taxon>Pseudomonadota</taxon>
        <taxon>Gammaproteobacteria</taxon>
        <taxon>Nevskiales</taxon>
        <taxon>Nevskiaceae</taxon>
        <taxon>Solimonas</taxon>
    </lineage>
</organism>
<dbReference type="Pfam" id="PF07152">
    <property type="entry name" value="YaeQ"/>
    <property type="match status" value="1"/>
</dbReference>
<sequence>MAQTATLHHFAIQLADMDRGVYENLELRVARQPSETAEFMLIRVLAYCLEYQDGILLTEGIAAVDEPAVMVRDLTGRVTAWIEVGAPDPERLHRGSKLAGRAAVYTHRDPEQLLAQYTGQRIHRAADIPVYSFDRPLITAIAGRLERRNSLSVTVTERQLYLDLGGENHMLAITERRAG</sequence>
<evidence type="ECO:0000313" key="1">
    <source>
        <dbReference type="EMBL" id="PPE73747.1"/>
    </source>
</evidence>
<dbReference type="Proteomes" id="UP000238220">
    <property type="component" value="Unassembled WGS sequence"/>
</dbReference>
<dbReference type="AlphaFoldDB" id="A0A2S5TFQ1"/>
<dbReference type="OrthoDB" id="5293309at2"/>
<dbReference type="SMART" id="SM01322">
    <property type="entry name" value="YaeQ"/>
    <property type="match status" value="1"/>
</dbReference>
<accession>A0A2S5TFQ1</accession>
<dbReference type="InterPro" id="IPR038590">
    <property type="entry name" value="YaeQ_sf"/>
</dbReference>
<evidence type="ECO:0000313" key="2">
    <source>
        <dbReference type="Proteomes" id="UP000238220"/>
    </source>
</evidence>
<dbReference type="InterPro" id="IPR011335">
    <property type="entry name" value="Restrct_endonuc-II-like"/>
</dbReference>
<dbReference type="PANTHER" id="PTHR38784:SF1">
    <property type="entry name" value="SUCROSE PHOSPHORYLASE"/>
    <property type="match status" value="1"/>
</dbReference>
<dbReference type="SUPFAM" id="SSF52980">
    <property type="entry name" value="Restriction endonuclease-like"/>
    <property type="match status" value="1"/>
</dbReference>
<keyword evidence="2" id="KW-1185">Reference proteome</keyword>
<comment type="caution">
    <text evidence="1">The sequence shown here is derived from an EMBL/GenBank/DDBJ whole genome shotgun (WGS) entry which is preliminary data.</text>
</comment>
<reference evidence="1 2" key="1">
    <citation type="submission" date="2018-02" db="EMBL/GenBank/DDBJ databases">
        <title>Genome sequencing of Solimonas sp. HR-BB.</title>
        <authorList>
            <person name="Lee Y."/>
            <person name="Jeon C.O."/>
        </authorList>
    </citation>
    <scope>NUCLEOTIDE SEQUENCE [LARGE SCALE GENOMIC DNA]</scope>
    <source>
        <strain evidence="1 2">HR-BB</strain>
    </source>
</reference>
<dbReference type="InterPro" id="IPR009822">
    <property type="entry name" value="YaeQ"/>
</dbReference>
<dbReference type="EMBL" id="PSNW01000006">
    <property type="protein sequence ID" value="PPE73747.1"/>
    <property type="molecule type" value="Genomic_DNA"/>
</dbReference>
<dbReference type="PANTHER" id="PTHR38784">
    <property type="entry name" value="SUCROSE PHOSPHORYLASE"/>
    <property type="match status" value="1"/>
</dbReference>
<gene>
    <name evidence="1" type="ORF">C3942_12240</name>
</gene>
<dbReference type="PIRSF" id="PIRSF011484">
    <property type="entry name" value="YaeQ"/>
    <property type="match status" value="1"/>
</dbReference>